<evidence type="ECO:0000313" key="3">
    <source>
        <dbReference type="EMBL" id="TCS96762.1"/>
    </source>
</evidence>
<keyword evidence="2" id="KW-0812">Transmembrane</keyword>
<evidence type="ECO:0000256" key="1">
    <source>
        <dbReference type="SAM" id="MobiDB-lite"/>
    </source>
</evidence>
<name>A0A4R3LAM7_9BACL</name>
<sequence length="101" mass="11949">MFKNKYGILVVSGIGLLAVGGPQIPLEMSLDSRAIFSMVWLLLVHLTIVANWRRLTQSDLREQHREEAQRRRQWLEVEQQSRHVRSRQRQSKTPIKLYKQI</sequence>
<evidence type="ECO:0000256" key="2">
    <source>
        <dbReference type="SAM" id="Phobius"/>
    </source>
</evidence>
<comment type="caution">
    <text evidence="3">The sequence shown here is derived from an EMBL/GenBank/DDBJ whole genome shotgun (WGS) entry which is preliminary data.</text>
</comment>
<feature type="transmembrane region" description="Helical" evidence="2">
    <location>
        <begin position="32"/>
        <end position="52"/>
    </location>
</feature>
<protein>
    <submittedName>
        <fullName evidence="3">Uncharacterized protein</fullName>
    </submittedName>
</protein>
<dbReference type="RefSeq" id="WP_131923149.1">
    <property type="nucleotide sequence ID" value="NZ_SMAG01000001.1"/>
</dbReference>
<proteinExistence type="predicted"/>
<dbReference type="EMBL" id="SMAG01000001">
    <property type="protein sequence ID" value="TCS96762.1"/>
    <property type="molecule type" value="Genomic_DNA"/>
</dbReference>
<reference evidence="3 4" key="1">
    <citation type="submission" date="2019-03" db="EMBL/GenBank/DDBJ databases">
        <title>Genomic Encyclopedia of Type Strains, Phase IV (KMG-IV): sequencing the most valuable type-strain genomes for metagenomic binning, comparative biology and taxonomic classification.</title>
        <authorList>
            <person name="Goeker M."/>
        </authorList>
    </citation>
    <scope>NUCLEOTIDE SEQUENCE [LARGE SCALE GENOMIC DNA]</scope>
    <source>
        <strain evidence="3 4">DSM 45707</strain>
    </source>
</reference>
<dbReference type="OrthoDB" id="2619264at2"/>
<keyword evidence="2" id="KW-1133">Transmembrane helix</keyword>
<gene>
    <name evidence="3" type="ORF">EDD58_101403</name>
</gene>
<organism evidence="3 4">
    <name type="scientific">Hazenella coriacea</name>
    <dbReference type="NCBI Taxonomy" id="1179467"/>
    <lineage>
        <taxon>Bacteria</taxon>
        <taxon>Bacillati</taxon>
        <taxon>Bacillota</taxon>
        <taxon>Bacilli</taxon>
        <taxon>Bacillales</taxon>
        <taxon>Thermoactinomycetaceae</taxon>
        <taxon>Hazenella</taxon>
    </lineage>
</organism>
<keyword evidence="4" id="KW-1185">Reference proteome</keyword>
<accession>A0A4R3LAM7</accession>
<dbReference type="Proteomes" id="UP000294937">
    <property type="component" value="Unassembled WGS sequence"/>
</dbReference>
<dbReference type="AlphaFoldDB" id="A0A4R3LAM7"/>
<feature type="region of interest" description="Disordered" evidence="1">
    <location>
        <begin position="80"/>
        <end position="101"/>
    </location>
</feature>
<keyword evidence="2" id="KW-0472">Membrane</keyword>
<feature type="transmembrane region" description="Helical" evidence="2">
    <location>
        <begin position="7"/>
        <end position="26"/>
    </location>
</feature>
<evidence type="ECO:0000313" key="4">
    <source>
        <dbReference type="Proteomes" id="UP000294937"/>
    </source>
</evidence>